<dbReference type="RefSeq" id="WP_116223720.1">
    <property type="nucleotide sequence ID" value="NZ_AP018437.1"/>
</dbReference>
<feature type="domain" description="Glycosyltransferase subfamily 4-like N-terminal" evidence="1">
    <location>
        <begin position="36"/>
        <end position="188"/>
    </location>
</feature>
<keyword evidence="3" id="KW-1185">Reference proteome</keyword>
<dbReference type="Pfam" id="PF13692">
    <property type="entry name" value="Glyco_trans_1_4"/>
    <property type="match status" value="1"/>
</dbReference>
<evidence type="ECO:0000313" key="3">
    <source>
        <dbReference type="Proteomes" id="UP000256388"/>
    </source>
</evidence>
<evidence type="ECO:0000313" key="2">
    <source>
        <dbReference type="EMBL" id="REG10549.1"/>
    </source>
</evidence>
<gene>
    <name evidence="2" type="ORF">DFR64_0408</name>
</gene>
<dbReference type="PANTHER" id="PTHR12526">
    <property type="entry name" value="GLYCOSYLTRANSFERASE"/>
    <property type="match status" value="1"/>
</dbReference>
<dbReference type="OrthoDB" id="9795068at2"/>
<dbReference type="CDD" id="cd03801">
    <property type="entry name" value="GT4_PimA-like"/>
    <property type="match status" value="1"/>
</dbReference>
<accession>A0A347ZU87</accession>
<dbReference type="Gene3D" id="3.40.50.2000">
    <property type="entry name" value="Glycogen Phosphorylase B"/>
    <property type="match status" value="2"/>
</dbReference>
<dbReference type="SUPFAM" id="SSF53756">
    <property type="entry name" value="UDP-Glycosyltransferase/glycogen phosphorylase"/>
    <property type="match status" value="1"/>
</dbReference>
<evidence type="ECO:0000259" key="1">
    <source>
        <dbReference type="Pfam" id="PF13439"/>
    </source>
</evidence>
<proteinExistence type="predicted"/>
<organism evidence="2 3">
    <name type="scientific">Pelolinea submarina</name>
    <dbReference type="NCBI Taxonomy" id="913107"/>
    <lineage>
        <taxon>Bacteria</taxon>
        <taxon>Bacillati</taxon>
        <taxon>Chloroflexota</taxon>
        <taxon>Anaerolineae</taxon>
        <taxon>Anaerolineales</taxon>
        <taxon>Anaerolineaceae</taxon>
        <taxon>Pelolinea</taxon>
    </lineage>
</organism>
<dbReference type="GO" id="GO:0016740">
    <property type="term" value="F:transferase activity"/>
    <property type="evidence" value="ECO:0007669"/>
    <property type="project" value="UniProtKB-KW"/>
</dbReference>
<protein>
    <submittedName>
        <fullName evidence="2">Glycosyltransferase involved in cell wall biosynthesis</fullName>
    </submittedName>
</protein>
<keyword evidence="2" id="KW-0808">Transferase</keyword>
<dbReference type="InterPro" id="IPR028098">
    <property type="entry name" value="Glyco_trans_4-like_N"/>
</dbReference>
<dbReference type="AlphaFoldDB" id="A0A347ZU87"/>
<reference evidence="2 3" key="1">
    <citation type="submission" date="2018-08" db="EMBL/GenBank/DDBJ databases">
        <title>Genomic Encyclopedia of Type Strains, Phase IV (KMG-IV): sequencing the most valuable type-strain genomes for metagenomic binning, comparative biology and taxonomic classification.</title>
        <authorList>
            <person name="Goeker M."/>
        </authorList>
    </citation>
    <scope>NUCLEOTIDE SEQUENCE [LARGE SCALE GENOMIC DNA]</scope>
    <source>
        <strain evidence="2 3">DSM 23923</strain>
    </source>
</reference>
<comment type="caution">
    <text evidence="2">The sequence shown here is derived from an EMBL/GenBank/DDBJ whole genome shotgun (WGS) entry which is preliminary data.</text>
</comment>
<name>A0A347ZU87_9CHLR</name>
<dbReference type="Proteomes" id="UP000256388">
    <property type="component" value="Unassembled WGS sequence"/>
</dbReference>
<sequence length="395" mass="44669">MKIGVAGPVSLSMLASYVHRGKDLPAGYLFSPMATWVEELLHRGHQISLFTLAPEISKPQTFTGKQLTIHIGRYRTHRRARDFFKQERQDLLDDMQDDPVDVLHAHWTYEFALAALSSGYPVLVTAHDAPWEILRLHPHPYLIMRLLMAYQVCRKASVMSVVSPYLELNYRKRMLYRGQLEVIPNPVSDALFDKPARVNRTRKVIFASVLVGWAGRKNGQVLMEAFAKVHQQYPDSELWMFGDGHGPGQAAQRWAEAHGFTQGVQFRGQTPHPELLRELSEKVDILVHPALEESFGIAIAEAMALHIPVVGGKFSGAVLNTLGEGGLLVDVRSSQEIADAMLILAKDPDLRFTLGRLGRERAKQHYSLNKTTSMYEILYQQILSNSKEKLRKDLR</sequence>
<dbReference type="Pfam" id="PF13439">
    <property type="entry name" value="Glyco_transf_4"/>
    <property type="match status" value="1"/>
</dbReference>
<dbReference type="EMBL" id="QUMS01000001">
    <property type="protein sequence ID" value="REG10549.1"/>
    <property type="molecule type" value="Genomic_DNA"/>
</dbReference>